<dbReference type="SUPFAM" id="SSF100939">
    <property type="entry name" value="SPOC domain-like"/>
    <property type="match status" value="1"/>
</dbReference>
<dbReference type="GO" id="GO:0042162">
    <property type="term" value="F:telomeric DNA binding"/>
    <property type="evidence" value="ECO:0007669"/>
    <property type="project" value="TreeGrafter"/>
</dbReference>
<organism evidence="2 3">
    <name type="scientific">Diabrotica balteata</name>
    <name type="common">Banded cucumber beetle</name>
    <dbReference type="NCBI Taxonomy" id="107213"/>
    <lineage>
        <taxon>Eukaryota</taxon>
        <taxon>Metazoa</taxon>
        <taxon>Ecdysozoa</taxon>
        <taxon>Arthropoda</taxon>
        <taxon>Hexapoda</taxon>
        <taxon>Insecta</taxon>
        <taxon>Pterygota</taxon>
        <taxon>Neoptera</taxon>
        <taxon>Endopterygota</taxon>
        <taxon>Coleoptera</taxon>
        <taxon>Polyphaga</taxon>
        <taxon>Cucujiformia</taxon>
        <taxon>Chrysomeloidea</taxon>
        <taxon>Chrysomelidae</taxon>
        <taxon>Galerucinae</taxon>
        <taxon>Diabroticina</taxon>
        <taxon>Diabroticites</taxon>
        <taxon>Diabrotica</taxon>
    </lineage>
</organism>
<dbReference type="Gene3D" id="3.40.50.410">
    <property type="entry name" value="von Willebrand factor, type A domain"/>
    <property type="match status" value="1"/>
</dbReference>
<dbReference type="InterPro" id="IPR036465">
    <property type="entry name" value="vWFA_dom_sf"/>
</dbReference>
<evidence type="ECO:0000259" key="1">
    <source>
        <dbReference type="Pfam" id="PF03731"/>
    </source>
</evidence>
<dbReference type="PANTHER" id="PTHR12604">
    <property type="entry name" value="KU AUTOANTIGEN DNA HELICASE"/>
    <property type="match status" value="1"/>
</dbReference>
<dbReference type="PANTHER" id="PTHR12604:SF2">
    <property type="entry name" value="X-RAY REPAIR CROSS-COMPLEMENTING PROTEIN 6"/>
    <property type="match status" value="1"/>
</dbReference>
<sequence length="512" mass="59209">MMYEVEGEHDSDYEEGDSEIFSPSFKPSYVVVAIDTHSCMFKKGENGKMPFRMCLEALAEVMETLIFKKDTRSWSPFAVVLAGADTPLISFSQSVLDTIKLLQEKCKQTDAELITQYQRKTVLNLSSFFLTCKKVFHEIKSVFYKRSLIYLSNDDKPVTDKTARFTAFNEIKTFAASQIEFQVIPTIQDFKYNFFYNELFSIIGNPKREEICTDTEGLTEKLSSLIMVAINEYQVLFYPFRDDPERFLKCKRFSFTTNIQLYNSFMTKDGKKVINTNAPSNEPVYFKIRSSDPDLDHMRFDSLEKESLRDTVTPKGLTLAYVGDRQIGLGHMFFSSHLIKVDPTETLPFFNKFWDHCVHSNKVLVCLSKNNQPDRPRYVELIPIIANGQQMFLEKRLPFGNEIVLPFKAKFPEEEVDDKRKLAIKKLVDQLTFDFNPKMLPDISLQKKKAYVKAKLLGKFPEPVNDVQVDNTVLDGVLEDIVTEIQQKFNFADSSLKRKAPPTYYRKNKKGK</sequence>
<proteinExistence type="predicted"/>
<dbReference type="EMBL" id="OU898284">
    <property type="protein sequence ID" value="CAG9840461.1"/>
    <property type="molecule type" value="Genomic_DNA"/>
</dbReference>
<dbReference type="OrthoDB" id="3249161at2759"/>
<dbReference type="Pfam" id="PF03731">
    <property type="entry name" value="Ku_N"/>
    <property type="match status" value="1"/>
</dbReference>
<gene>
    <name evidence="2" type="ORF">DIABBA_LOCUS13101</name>
</gene>
<keyword evidence="3" id="KW-1185">Reference proteome</keyword>
<dbReference type="GO" id="GO:0000723">
    <property type="term" value="P:telomere maintenance"/>
    <property type="evidence" value="ECO:0007669"/>
    <property type="project" value="TreeGrafter"/>
</dbReference>
<reference evidence="2" key="1">
    <citation type="submission" date="2022-01" db="EMBL/GenBank/DDBJ databases">
        <authorList>
            <person name="King R."/>
        </authorList>
    </citation>
    <scope>NUCLEOTIDE SEQUENCE</scope>
</reference>
<accession>A0A9N9XI92</accession>
<evidence type="ECO:0000313" key="3">
    <source>
        <dbReference type="Proteomes" id="UP001153709"/>
    </source>
</evidence>
<dbReference type="SUPFAM" id="SSF53300">
    <property type="entry name" value="vWA-like"/>
    <property type="match status" value="1"/>
</dbReference>
<dbReference type="GO" id="GO:0043564">
    <property type="term" value="C:Ku70:Ku80 complex"/>
    <property type="evidence" value="ECO:0007669"/>
    <property type="project" value="TreeGrafter"/>
</dbReference>
<feature type="domain" description="Ku70/Ku80 N-terminal alpha/beta" evidence="1">
    <location>
        <begin position="30"/>
        <end position="202"/>
    </location>
</feature>
<dbReference type="InterPro" id="IPR005161">
    <property type="entry name" value="Ku_N"/>
</dbReference>
<dbReference type="AlphaFoldDB" id="A0A9N9XI92"/>
<dbReference type="GO" id="GO:0003690">
    <property type="term" value="F:double-stranded DNA binding"/>
    <property type="evidence" value="ECO:0007669"/>
    <property type="project" value="TreeGrafter"/>
</dbReference>
<name>A0A9N9XI92_DIABA</name>
<dbReference type="GO" id="GO:0006303">
    <property type="term" value="P:double-strand break repair via nonhomologous end joining"/>
    <property type="evidence" value="ECO:0007669"/>
    <property type="project" value="TreeGrafter"/>
</dbReference>
<evidence type="ECO:0000313" key="2">
    <source>
        <dbReference type="EMBL" id="CAG9840461.1"/>
    </source>
</evidence>
<dbReference type="InterPro" id="IPR016194">
    <property type="entry name" value="SPOC-like_C_dom_sf"/>
</dbReference>
<protein>
    <recommendedName>
        <fullName evidence="1">Ku70/Ku80 N-terminal alpha/beta domain-containing protein</fullName>
    </recommendedName>
</protein>
<dbReference type="Proteomes" id="UP001153709">
    <property type="component" value="Chromosome 9"/>
</dbReference>